<evidence type="ECO:0000259" key="1">
    <source>
        <dbReference type="Pfam" id="PF07596"/>
    </source>
</evidence>
<dbReference type="Pfam" id="PF07963">
    <property type="entry name" value="N_methyl"/>
    <property type="match status" value="1"/>
</dbReference>
<feature type="domain" description="DUF1559" evidence="1">
    <location>
        <begin position="43"/>
        <end position="321"/>
    </location>
</feature>
<gene>
    <name evidence="2" type="ORF">V5E97_07075</name>
</gene>
<dbReference type="InterPro" id="IPR027558">
    <property type="entry name" value="Pre_pil_HX9DG_C"/>
</dbReference>
<protein>
    <submittedName>
        <fullName evidence="2">DUF1559 domain-containing protein</fullName>
    </submittedName>
</protein>
<dbReference type="InterPro" id="IPR045584">
    <property type="entry name" value="Pilin-like"/>
</dbReference>
<dbReference type="EMBL" id="CP155447">
    <property type="protein sequence ID" value="XBH05782.1"/>
    <property type="molecule type" value="Genomic_DNA"/>
</dbReference>
<dbReference type="Gene3D" id="3.30.700.10">
    <property type="entry name" value="Glycoprotein, Type 4 Pilin"/>
    <property type="match status" value="1"/>
</dbReference>
<name>A0AAU7CJU7_9BACT</name>
<dbReference type="SUPFAM" id="SSF54523">
    <property type="entry name" value="Pili subunits"/>
    <property type="match status" value="1"/>
</dbReference>
<dbReference type="NCBIfam" id="TIGR02532">
    <property type="entry name" value="IV_pilin_GFxxxE"/>
    <property type="match status" value="1"/>
</dbReference>
<sequence length="341" mass="36528">MTSSRIRRSARRPACQGGFTLIELLVVIAIIAVLIALLLPAVQAAREAARRSQCVNNMKQIGIAMHNYHDVQGAFPPPRLYTGSCTTINAPNGPVPGQVLNTTGFTMMLGQIEQMSLYNAYNFSQPSSESVNANNSVNNVLVGSAYANTTVVGTMIGSFQCPSDEQMPVDNVSTAGSGWRMNARRSNYKFCVSQYSDSYCAASAAPNPGIRGLFYSDLSVGLSGIKDGSSNTAAVGESFQRTYSANWGTWWGAGIHTAVHGLVLPPTSTSYPQYLPNGKYNNAANTQKLPYAWTMGSKHPGGMNMLFGDGSVRFIKDTINPATWYAIQTIAGGEVISSDAY</sequence>
<dbReference type="AlphaFoldDB" id="A0AAU7CJU7"/>
<accession>A0AAU7CJU7</accession>
<dbReference type="InterPro" id="IPR011453">
    <property type="entry name" value="DUF1559"/>
</dbReference>
<reference evidence="2" key="1">
    <citation type="submission" date="2024-05" db="EMBL/GenBank/DDBJ databases">
        <title>Planctomycetes of the genus Singulisphaera possess chitinolytic capabilities.</title>
        <authorList>
            <person name="Ivanova A."/>
        </authorList>
    </citation>
    <scope>NUCLEOTIDE SEQUENCE</scope>
    <source>
        <strain evidence="2">Ch08T</strain>
    </source>
</reference>
<dbReference type="InterPro" id="IPR012902">
    <property type="entry name" value="N_methyl_site"/>
</dbReference>
<dbReference type="NCBIfam" id="TIGR04294">
    <property type="entry name" value="pre_pil_HX9DG"/>
    <property type="match status" value="1"/>
</dbReference>
<dbReference type="PANTHER" id="PTHR30093:SF2">
    <property type="entry name" value="TYPE II SECRETION SYSTEM PROTEIN H"/>
    <property type="match status" value="1"/>
</dbReference>
<dbReference type="RefSeq" id="WP_406698632.1">
    <property type="nucleotide sequence ID" value="NZ_CP155447.1"/>
</dbReference>
<dbReference type="PANTHER" id="PTHR30093">
    <property type="entry name" value="GENERAL SECRETION PATHWAY PROTEIN G"/>
    <property type="match status" value="1"/>
</dbReference>
<proteinExistence type="predicted"/>
<organism evidence="2">
    <name type="scientific">Singulisphaera sp. Ch08</name>
    <dbReference type="NCBI Taxonomy" id="3120278"/>
    <lineage>
        <taxon>Bacteria</taxon>
        <taxon>Pseudomonadati</taxon>
        <taxon>Planctomycetota</taxon>
        <taxon>Planctomycetia</taxon>
        <taxon>Isosphaerales</taxon>
        <taxon>Isosphaeraceae</taxon>
        <taxon>Singulisphaera</taxon>
    </lineage>
</organism>
<dbReference type="Pfam" id="PF07596">
    <property type="entry name" value="SBP_bac_10"/>
    <property type="match status" value="1"/>
</dbReference>
<dbReference type="PROSITE" id="PS00409">
    <property type="entry name" value="PROKAR_NTER_METHYL"/>
    <property type="match status" value="1"/>
</dbReference>
<evidence type="ECO:0000313" key="2">
    <source>
        <dbReference type="EMBL" id="XBH05782.1"/>
    </source>
</evidence>